<feature type="domain" description="GST C-terminal" evidence="2">
    <location>
        <begin position="84"/>
        <end position="210"/>
    </location>
</feature>
<dbReference type="CTD" id="20249182"/>
<evidence type="ECO:0008006" key="5">
    <source>
        <dbReference type="Google" id="ProtNLM"/>
    </source>
</evidence>
<dbReference type="GO" id="GO:0004364">
    <property type="term" value="F:glutathione transferase activity"/>
    <property type="evidence" value="ECO:0007669"/>
    <property type="project" value="TreeGrafter"/>
</dbReference>
<gene>
    <name evidence="3" type="ORF">LOTGIDRAFT_233205</name>
</gene>
<sequence>MSGAKLIYFNGRGRAEIIRLVLGYLEIEYEEEYLTEKSQIEKLRADGKLLFQQVPVLEIDGRIWCQGGAIVRYLARKGRIYGNNDLDASRIDELYDGSRDFWIAFAAIGFQDEAQALQTSLISKTMPRYLPIFNKILEDNGSGYLYGKSVTLADLGLLEALLMVHEYFGTSSMEAFPAVQKFYNLMTEDSKIAAFLKSPHRKGKNDDVYVSTVMKVLT</sequence>
<dbReference type="InterPro" id="IPR010987">
    <property type="entry name" value="Glutathione-S-Trfase_C-like"/>
</dbReference>
<dbReference type="GeneID" id="20249182"/>
<dbReference type="KEGG" id="lgi:LOTGIDRAFT_233205"/>
<dbReference type="InterPro" id="IPR004045">
    <property type="entry name" value="Glutathione_S-Trfase_N"/>
</dbReference>
<dbReference type="PROSITE" id="PS50404">
    <property type="entry name" value="GST_NTER"/>
    <property type="match status" value="1"/>
</dbReference>
<accession>V4BSU1</accession>
<dbReference type="OMA" id="DMIMILP"/>
<dbReference type="AlphaFoldDB" id="V4BSU1"/>
<dbReference type="RefSeq" id="XP_009057066.1">
    <property type="nucleotide sequence ID" value="XM_009058818.1"/>
</dbReference>
<keyword evidence="4" id="KW-1185">Reference proteome</keyword>
<feature type="domain" description="GST N-terminal" evidence="1">
    <location>
        <begin position="2"/>
        <end position="82"/>
    </location>
</feature>
<dbReference type="Pfam" id="PF02798">
    <property type="entry name" value="GST_N"/>
    <property type="match status" value="1"/>
</dbReference>
<dbReference type="SUPFAM" id="SSF47616">
    <property type="entry name" value="GST C-terminal domain-like"/>
    <property type="match status" value="1"/>
</dbReference>
<dbReference type="HOGENOM" id="CLU_039475_4_0_1"/>
<dbReference type="OrthoDB" id="414243at2759"/>
<evidence type="ECO:0000259" key="2">
    <source>
        <dbReference type="PROSITE" id="PS50405"/>
    </source>
</evidence>
<dbReference type="Gene3D" id="3.40.30.10">
    <property type="entry name" value="Glutaredoxin"/>
    <property type="match status" value="1"/>
</dbReference>
<dbReference type="InterPro" id="IPR040079">
    <property type="entry name" value="Glutathione_S-Trfase"/>
</dbReference>
<dbReference type="Pfam" id="PF14497">
    <property type="entry name" value="GST_C_3"/>
    <property type="match status" value="1"/>
</dbReference>
<evidence type="ECO:0000259" key="1">
    <source>
        <dbReference type="PROSITE" id="PS50404"/>
    </source>
</evidence>
<organism evidence="3 4">
    <name type="scientific">Lottia gigantea</name>
    <name type="common">Giant owl limpet</name>
    <dbReference type="NCBI Taxonomy" id="225164"/>
    <lineage>
        <taxon>Eukaryota</taxon>
        <taxon>Metazoa</taxon>
        <taxon>Spiralia</taxon>
        <taxon>Lophotrochozoa</taxon>
        <taxon>Mollusca</taxon>
        <taxon>Gastropoda</taxon>
        <taxon>Patellogastropoda</taxon>
        <taxon>Lottioidea</taxon>
        <taxon>Lottiidae</taxon>
        <taxon>Lottia</taxon>
    </lineage>
</organism>
<dbReference type="InterPro" id="IPR004046">
    <property type="entry name" value="GST_C"/>
</dbReference>
<dbReference type="SFLD" id="SFLDS00019">
    <property type="entry name" value="Glutathione_Transferase_(cytos"/>
    <property type="match status" value="1"/>
</dbReference>
<dbReference type="InterPro" id="IPR050213">
    <property type="entry name" value="GST_superfamily"/>
</dbReference>
<reference evidence="3 4" key="1">
    <citation type="journal article" date="2013" name="Nature">
        <title>Insights into bilaterian evolution from three spiralian genomes.</title>
        <authorList>
            <person name="Simakov O."/>
            <person name="Marletaz F."/>
            <person name="Cho S.J."/>
            <person name="Edsinger-Gonzales E."/>
            <person name="Havlak P."/>
            <person name="Hellsten U."/>
            <person name="Kuo D.H."/>
            <person name="Larsson T."/>
            <person name="Lv J."/>
            <person name="Arendt D."/>
            <person name="Savage R."/>
            <person name="Osoegawa K."/>
            <person name="de Jong P."/>
            <person name="Grimwood J."/>
            <person name="Chapman J.A."/>
            <person name="Shapiro H."/>
            <person name="Aerts A."/>
            <person name="Otillar R.P."/>
            <person name="Terry A.Y."/>
            <person name="Boore J.L."/>
            <person name="Grigoriev I.V."/>
            <person name="Lindberg D.R."/>
            <person name="Seaver E.C."/>
            <person name="Weisblat D.A."/>
            <person name="Putnam N.H."/>
            <person name="Rokhsar D.S."/>
        </authorList>
    </citation>
    <scope>NUCLEOTIDE SEQUENCE [LARGE SCALE GENOMIC DNA]</scope>
</reference>
<dbReference type="Proteomes" id="UP000030746">
    <property type="component" value="Unassembled WGS sequence"/>
</dbReference>
<dbReference type="Gene3D" id="1.20.1050.10">
    <property type="match status" value="1"/>
</dbReference>
<evidence type="ECO:0000313" key="3">
    <source>
        <dbReference type="EMBL" id="ESO92139.1"/>
    </source>
</evidence>
<dbReference type="GO" id="GO:0006749">
    <property type="term" value="P:glutathione metabolic process"/>
    <property type="evidence" value="ECO:0007669"/>
    <property type="project" value="TreeGrafter"/>
</dbReference>
<dbReference type="PROSITE" id="PS50405">
    <property type="entry name" value="GST_CTER"/>
    <property type="match status" value="1"/>
</dbReference>
<dbReference type="SFLD" id="SFLDG01205">
    <property type="entry name" value="AMPS.1"/>
    <property type="match status" value="1"/>
</dbReference>
<dbReference type="InterPro" id="IPR036282">
    <property type="entry name" value="Glutathione-S-Trfase_C_sf"/>
</dbReference>
<dbReference type="PANTHER" id="PTHR11571:SF230">
    <property type="entry name" value="GLUTATHIONE TRANSFERASE"/>
    <property type="match status" value="1"/>
</dbReference>
<evidence type="ECO:0000313" key="4">
    <source>
        <dbReference type="Proteomes" id="UP000030746"/>
    </source>
</evidence>
<protein>
    <recommendedName>
        <fullName evidence="5">Glutathione transferase</fullName>
    </recommendedName>
</protein>
<name>V4BSU1_LOTGI</name>
<dbReference type="SFLD" id="SFLDG00363">
    <property type="entry name" value="AMPS_(cytGST):_Alpha-__Mu-__Pi"/>
    <property type="match status" value="1"/>
</dbReference>
<dbReference type="InterPro" id="IPR036249">
    <property type="entry name" value="Thioredoxin-like_sf"/>
</dbReference>
<dbReference type="EMBL" id="KB202124">
    <property type="protein sequence ID" value="ESO92139.1"/>
    <property type="molecule type" value="Genomic_DNA"/>
</dbReference>
<dbReference type="STRING" id="225164.V4BSU1"/>
<dbReference type="SUPFAM" id="SSF52833">
    <property type="entry name" value="Thioredoxin-like"/>
    <property type="match status" value="1"/>
</dbReference>
<proteinExistence type="predicted"/>
<dbReference type="PANTHER" id="PTHR11571">
    <property type="entry name" value="GLUTATHIONE S-TRANSFERASE"/>
    <property type="match status" value="1"/>
</dbReference>